<organism evidence="1 2">
    <name type="scientific">Streptomyces spongiicola</name>
    <dbReference type="NCBI Taxonomy" id="1690221"/>
    <lineage>
        <taxon>Bacteria</taxon>
        <taxon>Bacillati</taxon>
        <taxon>Actinomycetota</taxon>
        <taxon>Actinomycetes</taxon>
        <taxon>Kitasatosporales</taxon>
        <taxon>Streptomycetaceae</taxon>
        <taxon>Streptomyces</taxon>
    </lineage>
</organism>
<proteinExistence type="predicted"/>
<name>A0ABM6V7J2_9ACTN</name>
<protein>
    <submittedName>
        <fullName evidence="1">Uncharacterized protein</fullName>
    </submittedName>
</protein>
<keyword evidence="2" id="KW-1185">Reference proteome</keyword>
<accession>A0ABM6V7J2</accession>
<evidence type="ECO:0000313" key="2">
    <source>
        <dbReference type="Proteomes" id="UP000245051"/>
    </source>
</evidence>
<gene>
    <name evidence="1" type="ORF">DDQ41_15160</name>
</gene>
<dbReference type="Proteomes" id="UP000245051">
    <property type="component" value="Chromosome"/>
</dbReference>
<reference evidence="1 2" key="1">
    <citation type="submission" date="2018-05" db="EMBL/GenBank/DDBJ databases">
        <title>Complete genome sequence of the Type Strain of Streptomyces spongiicola HNM0071, the producer of staurosporine.</title>
        <authorList>
            <person name="Zhou S."/>
            <person name="Huang X."/>
        </authorList>
    </citation>
    <scope>NUCLEOTIDE SEQUENCE [LARGE SCALE GENOMIC DNA]</scope>
    <source>
        <strain evidence="1 2">HNM0071</strain>
    </source>
</reference>
<dbReference type="EMBL" id="CP029254">
    <property type="protein sequence ID" value="AWK10012.1"/>
    <property type="molecule type" value="Genomic_DNA"/>
</dbReference>
<evidence type="ECO:0000313" key="1">
    <source>
        <dbReference type="EMBL" id="AWK10012.1"/>
    </source>
</evidence>
<sequence length="59" mass="6252">MMRWLLLGALLGLLIMFPALLTAVVGAATAAVSEPVVTAFVIGLTAPRRPPRLALRRTP</sequence>